<feature type="compositionally biased region" description="Basic residues" evidence="2">
    <location>
        <begin position="112"/>
        <end position="123"/>
    </location>
</feature>
<evidence type="ECO:0000313" key="4">
    <source>
        <dbReference type="EMBL" id="KAG7171456.1"/>
    </source>
</evidence>
<dbReference type="Proteomes" id="UP000747542">
    <property type="component" value="Unassembled WGS sequence"/>
</dbReference>
<keyword evidence="1" id="KW-0694">RNA-binding</keyword>
<dbReference type="PANTHER" id="PTHR13633:SF3">
    <property type="entry name" value="MITOCHONDRIAL TRANSCRIPTION RESCUE FACTOR 1"/>
    <property type="match status" value="1"/>
</dbReference>
<accession>A0A8J5N1G1</accession>
<proteinExistence type="predicted"/>
<reference evidence="4" key="1">
    <citation type="journal article" date="2021" name="Sci. Adv.">
        <title>The American lobster genome reveals insights on longevity, neural, and immune adaptations.</title>
        <authorList>
            <person name="Polinski J.M."/>
            <person name="Zimin A.V."/>
            <person name="Clark K.F."/>
            <person name="Kohn A.B."/>
            <person name="Sadowski N."/>
            <person name="Timp W."/>
            <person name="Ptitsyn A."/>
            <person name="Khanna P."/>
            <person name="Romanova D.Y."/>
            <person name="Williams P."/>
            <person name="Greenwood S.J."/>
            <person name="Moroz L.L."/>
            <person name="Walt D.R."/>
            <person name="Bodnar A.G."/>
        </authorList>
    </citation>
    <scope>NUCLEOTIDE SEQUENCE</scope>
    <source>
        <strain evidence="4">GMGI-L3</strain>
    </source>
</reference>
<feature type="domain" description="Mitochondrial transcription rescue factor 1 C-terminal" evidence="3">
    <location>
        <begin position="149"/>
        <end position="250"/>
    </location>
</feature>
<dbReference type="InterPro" id="IPR057896">
    <property type="entry name" value="MTRES1_C"/>
</dbReference>
<organism evidence="4 5">
    <name type="scientific">Homarus americanus</name>
    <name type="common">American lobster</name>
    <dbReference type="NCBI Taxonomy" id="6706"/>
    <lineage>
        <taxon>Eukaryota</taxon>
        <taxon>Metazoa</taxon>
        <taxon>Ecdysozoa</taxon>
        <taxon>Arthropoda</taxon>
        <taxon>Crustacea</taxon>
        <taxon>Multicrustacea</taxon>
        <taxon>Malacostraca</taxon>
        <taxon>Eumalacostraca</taxon>
        <taxon>Eucarida</taxon>
        <taxon>Decapoda</taxon>
        <taxon>Pleocyemata</taxon>
        <taxon>Astacidea</taxon>
        <taxon>Nephropoidea</taxon>
        <taxon>Nephropidae</taxon>
        <taxon>Homarus</taxon>
    </lineage>
</organism>
<evidence type="ECO:0000259" key="3">
    <source>
        <dbReference type="Pfam" id="PF25818"/>
    </source>
</evidence>
<feature type="compositionally biased region" description="Acidic residues" evidence="2">
    <location>
        <begin position="128"/>
        <end position="142"/>
    </location>
</feature>
<dbReference type="GO" id="GO:0003723">
    <property type="term" value="F:RNA binding"/>
    <property type="evidence" value="ECO:0007669"/>
    <property type="project" value="UniProtKB-KW"/>
</dbReference>
<dbReference type="GO" id="GO:0005739">
    <property type="term" value="C:mitochondrion"/>
    <property type="evidence" value="ECO:0007669"/>
    <property type="project" value="TreeGrafter"/>
</dbReference>
<sequence length="263" mass="29739">MALCVVNNVCVLQYIRNNNIIIREYTKRSVNPRGLSQMCFPKNLITTKRNDCYGLYGSGYTREESSLNSPFSPSRNLSSLTNTYLRRSFSDELTPINVLTLKTPCMVLATRNKSKGKSGKRGTRGQEEFSDDDESEDDDMELESGKDFRDIKARVPSLRMDAILKAGLGMSRNKVEAAFYGSKIRVNGSKILKKSKQLHEGDEVDVVKGPSSVNPDFLNISRVVIVKVGKYEEDSDKVSVKLRKYSQLLVDKYEDYARDDEMV</sequence>
<feature type="region of interest" description="Disordered" evidence="2">
    <location>
        <begin position="112"/>
        <end position="145"/>
    </location>
</feature>
<dbReference type="OrthoDB" id="4150at2759"/>
<dbReference type="GO" id="GO:1903108">
    <property type="term" value="P:regulation of mitochondrial transcription"/>
    <property type="evidence" value="ECO:0007669"/>
    <property type="project" value="TreeGrafter"/>
</dbReference>
<dbReference type="AlphaFoldDB" id="A0A8J5N1G1"/>
<name>A0A8J5N1G1_HOMAM</name>
<evidence type="ECO:0000313" key="5">
    <source>
        <dbReference type="Proteomes" id="UP000747542"/>
    </source>
</evidence>
<dbReference type="CDD" id="cd00165">
    <property type="entry name" value="S4"/>
    <property type="match status" value="1"/>
</dbReference>
<keyword evidence="5" id="KW-1185">Reference proteome</keyword>
<gene>
    <name evidence="4" type="primary">Mtres1-L</name>
    <name evidence="4" type="ORF">Hamer_G018572</name>
</gene>
<dbReference type="Pfam" id="PF25818">
    <property type="entry name" value="MTRES1_C"/>
    <property type="match status" value="1"/>
</dbReference>
<dbReference type="PANTHER" id="PTHR13633">
    <property type="entry name" value="MITOCHONDRIAL TRANSCRIPTION RESCUE FACTOR 1"/>
    <property type="match status" value="1"/>
</dbReference>
<dbReference type="EMBL" id="JAHLQT010012106">
    <property type="protein sequence ID" value="KAG7171456.1"/>
    <property type="molecule type" value="Genomic_DNA"/>
</dbReference>
<protein>
    <submittedName>
        <fullName evidence="4">Mitochondrial transcription rescue factor 1-like</fullName>
    </submittedName>
</protein>
<evidence type="ECO:0000256" key="1">
    <source>
        <dbReference type="PROSITE-ProRule" id="PRU00182"/>
    </source>
</evidence>
<evidence type="ECO:0000256" key="2">
    <source>
        <dbReference type="SAM" id="MobiDB-lite"/>
    </source>
</evidence>
<comment type="caution">
    <text evidence="4">The sequence shown here is derived from an EMBL/GenBank/DDBJ whole genome shotgun (WGS) entry which is preliminary data.</text>
</comment>
<dbReference type="PROSITE" id="PS50889">
    <property type="entry name" value="S4"/>
    <property type="match status" value="1"/>
</dbReference>